<feature type="transmembrane region" description="Helical" evidence="1">
    <location>
        <begin position="239"/>
        <end position="259"/>
    </location>
</feature>
<evidence type="ECO:0000256" key="1">
    <source>
        <dbReference type="SAM" id="Phobius"/>
    </source>
</evidence>
<evidence type="ECO:0000313" key="2">
    <source>
        <dbReference type="EMBL" id="KEO96481.1"/>
    </source>
</evidence>
<sequence length="609" mass="64427">MRLQPGAGRREAMLVERRGGAFPADLLMRVGAAWLMVAAVLVAVNWQSIDGRQFPDPDDAMRLVQVRDLIAGQGWFDLTQYRVDAPGGGVAMHWSRLVDIPLLLVILLLSPILGAGAAEAAALVIVPLVTLFIAMLLAARIAWRLLGEEETMLTSLLMALSVPLLFQLSPLRIDHHGWQVVCALWAMNALMARSPGLGAFGLGASFATWLAISVEGLPLAAAIFGVLALRWLRDRSQRAWLVGAIQWLSVVSAALFLLTRGIGDLAVHCDAIGPLHLAVFGWGALVLTLLGRTEPAPVALVLAGFALAAGGALALVLVAAPQCAIGGGFAQIDPLAAQHWLAYVNEGRPVWHQSPVDALPFVVAPLIGLIAASRLGRHSAGWLRRFWSDYALILGAALLIALFVARAGAVACALAAPPLAWQVGQWLRAARKMKSPARRMAAMCGIALALVPTFPLTLIGPAIPANAARGDEVALAGSLRQSDCDIAAAGDVLAALPRGEIYAPLDIAPALLLESRHSVVATPHHRGHEAIGAVIAAAIGTSEEARAALVARGTDYVALCPTLGEPRHYANLSRQGFAAQLLSGEVPEWLEPVELPEDTSLLLWRVRPV</sequence>
<dbReference type="EMBL" id="JMIX01000005">
    <property type="protein sequence ID" value="KEO96481.1"/>
    <property type="molecule type" value="Genomic_DNA"/>
</dbReference>
<dbReference type="Proteomes" id="UP000027866">
    <property type="component" value="Unassembled WGS sequence"/>
</dbReference>
<gene>
    <name evidence="2" type="ORF">EH32_09635</name>
</gene>
<evidence type="ECO:0008006" key="4">
    <source>
        <dbReference type="Google" id="ProtNLM"/>
    </source>
</evidence>
<feature type="transmembrane region" description="Helical" evidence="1">
    <location>
        <begin position="271"/>
        <end position="291"/>
    </location>
</feature>
<feature type="transmembrane region" description="Helical" evidence="1">
    <location>
        <begin position="94"/>
        <end position="113"/>
    </location>
</feature>
<feature type="transmembrane region" description="Helical" evidence="1">
    <location>
        <begin position="440"/>
        <end position="459"/>
    </location>
</feature>
<keyword evidence="1" id="KW-0472">Membrane</keyword>
<keyword evidence="1" id="KW-0812">Transmembrane</keyword>
<comment type="caution">
    <text evidence="2">The sequence shown here is derived from an EMBL/GenBank/DDBJ whole genome shotgun (WGS) entry which is preliminary data.</text>
</comment>
<feature type="transmembrane region" description="Helical" evidence="1">
    <location>
        <begin position="26"/>
        <end position="46"/>
    </location>
</feature>
<evidence type="ECO:0000313" key="3">
    <source>
        <dbReference type="Proteomes" id="UP000027866"/>
    </source>
</evidence>
<feature type="transmembrane region" description="Helical" evidence="1">
    <location>
        <begin position="298"/>
        <end position="320"/>
    </location>
</feature>
<feature type="transmembrane region" description="Helical" evidence="1">
    <location>
        <begin position="387"/>
        <end position="420"/>
    </location>
</feature>
<name>A0A074MNB5_9SPHN</name>
<organism evidence="2 3">
    <name type="scientific">Erythrobacter litoralis</name>
    <dbReference type="NCBI Taxonomy" id="39960"/>
    <lineage>
        <taxon>Bacteria</taxon>
        <taxon>Pseudomonadati</taxon>
        <taxon>Pseudomonadota</taxon>
        <taxon>Alphaproteobacteria</taxon>
        <taxon>Sphingomonadales</taxon>
        <taxon>Erythrobacteraceae</taxon>
        <taxon>Erythrobacter/Porphyrobacter group</taxon>
        <taxon>Erythrobacter</taxon>
    </lineage>
</organism>
<keyword evidence="3" id="KW-1185">Reference proteome</keyword>
<proteinExistence type="predicted"/>
<feature type="transmembrane region" description="Helical" evidence="1">
    <location>
        <begin position="120"/>
        <end position="139"/>
    </location>
</feature>
<feature type="transmembrane region" description="Helical" evidence="1">
    <location>
        <begin position="206"/>
        <end position="232"/>
    </location>
</feature>
<dbReference type="AlphaFoldDB" id="A0A074MNB5"/>
<protein>
    <recommendedName>
        <fullName evidence="4">AcrB/AcrD/AcrF family protein</fullName>
    </recommendedName>
</protein>
<accession>A0A074MNB5</accession>
<reference evidence="2 3" key="1">
    <citation type="submission" date="2014-04" db="EMBL/GenBank/DDBJ databases">
        <title>A comprehensive comparison of genomes of Erythrobacter spp. Strains.</title>
        <authorList>
            <person name="Zheng Q."/>
        </authorList>
    </citation>
    <scope>NUCLEOTIDE SEQUENCE [LARGE SCALE GENOMIC DNA]</scope>
    <source>
        <strain evidence="2 3">DSM 8509</strain>
    </source>
</reference>
<keyword evidence="1" id="KW-1133">Transmembrane helix</keyword>